<feature type="transmembrane region" description="Helical" evidence="9">
    <location>
        <begin position="313"/>
        <end position="337"/>
    </location>
</feature>
<evidence type="ECO:0000256" key="5">
    <source>
        <dbReference type="ARBA" id="ARBA00022692"/>
    </source>
</evidence>
<evidence type="ECO:0000256" key="4">
    <source>
        <dbReference type="ARBA" id="ARBA00022519"/>
    </source>
</evidence>
<proteinExistence type="inferred from homology"/>
<dbReference type="PANTHER" id="PTHR30574">
    <property type="entry name" value="INNER MEMBRANE PROTEIN YEDE"/>
    <property type="match status" value="1"/>
</dbReference>
<keyword evidence="5 9" id="KW-0812">Transmembrane</keyword>
<organism evidence="10 11">
    <name type="scientific">Thiocapsa roseopersicina</name>
    <dbReference type="NCBI Taxonomy" id="1058"/>
    <lineage>
        <taxon>Bacteria</taxon>
        <taxon>Pseudomonadati</taxon>
        <taxon>Pseudomonadota</taxon>
        <taxon>Gammaproteobacteria</taxon>
        <taxon>Chromatiales</taxon>
        <taxon>Chromatiaceae</taxon>
        <taxon>Thiocapsa</taxon>
    </lineage>
</organism>
<keyword evidence="2" id="KW-0813">Transport</keyword>
<feature type="transmembrane region" description="Helical" evidence="9">
    <location>
        <begin position="117"/>
        <end position="141"/>
    </location>
</feature>
<protein>
    <submittedName>
        <fullName evidence="10">Uncharacterized protein</fullName>
    </submittedName>
</protein>
<comment type="subcellular location">
    <subcellularLocation>
        <location evidence="1">Cell inner membrane</location>
        <topology evidence="1">Multi-pass membrane protein</topology>
    </subcellularLocation>
</comment>
<accession>A0A1H3CHM2</accession>
<keyword evidence="6 9" id="KW-1133">Transmembrane helix</keyword>
<evidence type="ECO:0000256" key="6">
    <source>
        <dbReference type="ARBA" id="ARBA00022989"/>
    </source>
</evidence>
<dbReference type="RefSeq" id="WP_175534749.1">
    <property type="nucleotide sequence ID" value="NZ_FNNZ01000034.1"/>
</dbReference>
<gene>
    <name evidence="10" type="ORF">SAMN05421783_13423</name>
</gene>
<sequence>MWDQINPWLAGGGLAIGVAFGVVAQRSRFCVVSALSNFALMRDYRQLHAYLAALGIAVIGTFALEWWQLVAVGDSSYRRPAFNWLGALGGGLIFGFGAMLAGGCASRTLVRTAEGNLGALLTLLTFALIAMATMFGALGPVQAWVMDHALPIGAGDASLSIILHWPMWIAPAAVGLACLYAILEFGQWRDHPGNIVAGLLIGLLVVAGWLVTGVLGVDEFDPQPPASITLAAPLARTATWLAMGQHTGSAFALLLVPGTLLGACLAALVAGEFRWVAPASDRVAAYLSGGAFMGFGALLAGGCNIGQGLTGAATLSVSSLLAVAGIVGGMTLGMHWISRTASRPTGITQRG</sequence>
<dbReference type="Pfam" id="PF04143">
    <property type="entry name" value="Sulf_transp"/>
    <property type="match status" value="1"/>
</dbReference>
<feature type="transmembrane region" description="Helical" evidence="9">
    <location>
        <begin position="195"/>
        <end position="217"/>
    </location>
</feature>
<dbReference type="EMBL" id="FNNZ01000034">
    <property type="protein sequence ID" value="SDX53651.1"/>
    <property type="molecule type" value="Genomic_DNA"/>
</dbReference>
<evidence type="ECO:0000256" key="9">
    <source>
        <dbReference type="SAM" id="Phobius"/>
    </source>
</evidence>
<dbReference type="AlphaFoldDB" id="A0A1H3CHM2"/>
<reference evidence="11" key="1">
    <citation type="submission" date="2016-10" db="EMBL/GenBank/DDBJ databases">
        <authorList>
            <person name="Varghese N."/>
            <person name="Submissions S."/>
        </authorList>
    </citation>
    <scope>NUCLEOTIDE SEQUENCE [LARGE SCALE GENOMIC DNA]</scope>
    <source>
        <strain evidence="11">DSM 217</strain>
    </source>
</reference>
<evidence type="ECO:0000256" key="1">
    <source>
        <dbReference type="ARBA" id="ARBA00004429"/>
    </source>
</evidence>
<dbReference type="GO" id="GO:0005886">
    <property type="term" value="C:plasma membrane"/>
    <property type="evidence" value="ECO:0007669"/>
    <property type="project" value="UniProtKB-SubCell"/>
</dbReference>
<evidence type="ECO:0000256" key="2">
    <source>
        <dbReference type="ARBA" id="ARBA00022448"/>
    </source>
</evidence>
<feature type="transmembrane region" description="Helical" evidence="9">
    <location>
        <begin position="81"/>
        <end position="105"/>
    </location>
</feature>
<comment type="similarity">
    <text evidence="8">Belongs to the TsuA/YedE (TC 9.B.102) family.</text>
</comment>
<evidence type="ECO:0000313" key="11">
    <source>
        <dbReference type="Proteomes" id="UP000198816"/>
    </source>
</evidence>
<evidence type="ECO:0000313" key="10">
    <source>
        <dbReference type="EMBL" id="SDX53651.1"/>
    </source>
</evidence>
<evidence type="ECO:0000256" key="7">
    <source>
        <dbReference type="ARBA" id="ARBA00023136"/>
    </source>
</evidence>
<feature type="transmembrane region" description="Helical" evidence="9">
    <location>
        <begin position="161"/>
        <end position="183"/>
    </location>
</feature>
<evidence type="ECO:0000256" key="3">
    <source>
        <dbReference type="ARBA" id="ARBA00022475"/>
    </source>
</evidence>
<feature type="transmembrane region" description="Helical" evidence="9">
    <location>
        <begin position="250"/>
        <end position="271"/>
    </location>
</feature>
<feature type="transmembrane region" description="Helical" evidence="9">
    <location>
        <begin position="6"/>
        <end position="26"/>
    </location>
</feature>
<evidence type="ECO:0000256" key="8">
    <source>
        <dbReference type="ARBA" id="ARBA00035655"/>
    </source>
</evidence>
<dbReference type="PANTHER" id="PTHR30574:SF1">
    <property type="entry name" value="SULPHUR TRANSPORT DOMAIN-CONTAINING PROTEIN"/>
    <property type="match status" value="1"/>
</dbReference>
<dbReference type="STRING" id="1058.SAMN05421783_13423"/>
<keyword evidence="7 9" id="KW-0472">Membrane</keyword>
<name>A0A1H3CHM2_THIRO</name>
<keyword evidence="3" id="KW-1003">Cell membrane</keyword>
<dbReference type="Proteomes" id="UP000198816">
    <property type="component" value="Unassembled WGS sequence"/>
</dbReference>
<keyword evidence="11" id="KW-1185">Reference proteome</keyword>
<dbReference type="InterPro" id="IPR007272">
    <property type="entry name" value="Sulf_transp_TsuA/YedE"/>
</dbReference>
<keyword evidence="4" id="KW-0997">Cell inner membrane</keyword>
<feature type="transmembrane region" description="Helical" evidence="9">
    <location>
        <begin position="283"/>
        <end position="301"/>
    </location>
</feature>
<feature type="transmembrane region" description="Helical" evidence="9">
    <location>
        <begin position="47"/>
        <end position="69"/>
    </location>
</feature>